<name>A0A345NSG7_9MICO</name>
<reference evidence="2 3" key="1">
    <citation type="submission" date="2018-07" db="EMBL/GenBank/DDBJ databases">
        <title>Complete genome sequencing of Ornithinimicrobium sp. AMA3305.</title>
        <authorList>
            <person name="Bae J.-W."/>
        </authorList>
    </citation>
    <scope>NUCLEOTIDE SEQUENCE [LARGE SCALE GENOMIC DNA]</scope>
    <source>
        <strain evidence="2 3">AMA3305</strain>
    </source>
</reference>
<dbReference type="InterPro" id="IPR051531">
    <property type="entry name" value="N-acetyltransferase"/>
</dbReference>
<dbReference type="Gene3D" id="3.40.630.30">
    <property type="match status" value="1"/>
</dbReference>
<dbReference type="InterPro" id="IPR016181">
    <property type="entry name" value="Acyl_CoA_acyltransferase"/>
</dbReference>
<accession>A0A345NSG7</accession>
<protein>
    <submittedName>
        <fullName evidence="2">N-acetyltransferase</fullName>
    </submittedName>
</protein>
<keyword evidence="2" id="KW-0808">Transferase</keyword>
<evidence type="ECO:0000259" key="1">
    <source>
        <dbReference type="PROSITE" id="PS51186"/>
    </source>
</evidence>
<dbReference type="EMBL" id="CP031229">
    <property type="protein sequence ID" value="AXH97975.1"/>
    <property type="molecule type" value="Genomic_DNA"/>
</dbReference>
<dbReference type="Pfam" id="PF13302">
    <property type="entry name" value="Acetyltransf_3"/>
    <property type="match status" value="1"/>
</dbReference>
<dbReference type="PANTHER" id="PTHR43792:SF1">
    <property type="entry name" value="N-ACETYLTRANSFERASE DOMAIN-CONTAINING PROTEIN"/>
    <property type="match status" value="1"/>
</dbReference>
<dbReference type="PANTHER" id="PTHR43792">
    <property type="entry name" value="GNAT FAMILY, PUTATIVE (AFU_ORTHOLOGUE AFUA_3G00765)-RELATED-RELATED"/>
    <property type="match status" value="1"/>
</dbReference>
<dbReference type="PROSITE" id="PS51186">
    <property type="entry name" value="GNAT"/>
    <property type="match status" value="1"/>
</dbReference>
<proteinExistence type="predicted"/>
<keyword evidence="3" id="KW-1185">Reference proteome</keyword>
<dbReference type="OrthoDB" id="3533156at2"/>
<feature type="domain" description="N-acetyltransferase" evidence="1">
    <location>
        <begin position="6"/>
        <end position="176"/>
    </location>
</feature>
<evidence type="ECO:0000313" key="2">
    <source>
        <dbReference type="EMBL" id="AXH97975.1"/>
    </source>
</evidence>
<organism evidence="2 3">
    <name type="scientific">Ornithinimicrobium avium</name>
    <dbReference type="NCBI Taxonomy" id="2283195"/>
    <lineage>
        <taxon>Bacteria</taxon>
        <taxon>Bacillati</taxon>
        <taxon>Actinomycetota</taxon>
        <taxon>Actinomycetes</taxon>
        <taxon>Micrococcales</taxon>
        <taxon>Ornithinimicrobiaceae</taxon>
        <taxon>Ornithinimicrobium</taxon>
    </lineage>
</organism>
<gene>
    <name evidence="2" type="ORF">DV701_06740</name>
</gene>
<sequence length="184" mass="20468">MRTQRLLLRGLRDADREPFAALNADPLVTRHLQGPLGRERSDAFVDRIDACWAQHGWGLWALELLATGEFLGYTGLWPADFLPSGPGVEVGWRLAAHAWGHGYAPEAAREALRFGFEEVGLAQIVSFTAAGNRASLRVMEKIGLRRDPAGDFDHPRVDPTAYPDLVAHRLHVLTAQEWRATRTP</sequence>
<evidence type="ECO:0000313" key="3">
    <source>
        <dbReference type="Proteomes" id="UP000253790"/>
    </source>
</evidence>
<dbReference type="Proteomes" id="UP000253790">
    <property type="component" value="Chromosome"/>
</dbReference>
<dbReference type="KEGG" id="orn:DV701_06740"/>
<dbReference type="InterPro" id="IPR000182">
    <property type="entry name" value="GNAT_dom"/>
</dbReference>
<dbReference type="GO" id="GO:0016747">
    <property type="term" value="F:acyltransferase activity, transferring groups other than amino-acyl groups"/>
    <property type="evidence" value="ECO:0007669"/>
    <property type="project" value="InterPro"/>
</dbReference>
<dbReference type="AlphaFoldDB" id="A0A345NSG7"/>
<dbReference type="SUPFAM" id="SSF55729">
    <property type="entry name" value="Acyl-CoA N-acyltransferases (Nat)"/>
    <property type="match status" value="1"/>
</dbReference>